<keyword evidence="4 5" id="KW-0456">Lyase</keyword>
<accession>A0AAE3JDK0</accession>
<dbReference type="InterPro" id="IPR002129">
    <property type="entry name" value="PyrdxlP-dep_de-COase"/>
</dbReference>
<dbReference type="InterPro" id="IPR015421">
    <property type="entry name" value="PyrdxlP-dep_Trfase_major"/>
</dbReference>
<evidence type="ECO:0000256" key="5">
    <source>
        <dbReference type="RuleBase" id="RU000382"/>
    </source>
</evidence>
<dbReference type="PANTHER" id="PTHR11999:SF70">
    <property type="entry name" value="MIP05841P"/>
    <property type="match status" value="1"/>
</dbReference>
<dbReference type="SUPFAM" id="SSF53383">
    <property type="entry name" value="PLP-dependent transferases"/>
    <property type="match status" value="1"/>
</dbReference>
<dbReference type="GO" id="GO:0030170">
    <property type="term" value="F:pyridoxal phosphate binding"/>
    <property type="evidence" value="ECO:0007669"/>
    <property type="project" value="InterPro"/>
</dbReference>
<comment type="similarity">
    <text evidence="5">Belongs to the group II decarboxylase family.</text>
</comment>
<dbReference type="Gene3D" id="3.40.640.10">
    <property type="entry name" value="Type I PLP-dependent aspartate aminotransferase-like (Major domain)"/>
    <property type="match status" value="1"/>
</dbReference>
<evidence type="ECO:0000313" key="7">
    <source>
        <dbReference type="Proteomes" id="UP001198182"/>
    </source>
</evidence>
<keyword evidence="2" id="KW-0210">Decarboxylase</keyword>
<dbReference type="GO" id="GO:0019752">
    <property type="term" value="P:carboxylic acid metabolic process"/>
    <property type="evidence" value="ECO:0007669"/>
    <property type="project" value="InterPro"/>
</dbReference>
<dbReference type="Proteomes" id="UP001198182">
    <property type="component" value="Unassembled WGS sequence"/>
</dbReference>
<name>A0AAE3JDK0_9FIRM</name>
<evidence type="ECO:0000256" key="1">
    <source>
        <dbReference type="ARBA" id="ARBA00001933"/>
    </source>
</evidence>
<evidence type="ECO:0000256" key="3">
    <source>
        <dbReference type="ARBA" id="ARBA00022898"/>
    </source>
</evidence>
<dbReference type="InterPro" id="IPR010977">
    <property type="entry name" value="Aromatic_deC"/>
</dbReference>
<organism evidence="6 7">
    <name type="scientific">Hominifimenecus microfluidus</name>
    <dbReference type="NCBI Taxonomy" id="2885348"/>
    <lineage>
        <taxon>Bacteria</taxon>
        <taxon>Bacillati</taxon>
        <taxon>Bacillota</taxon>
        <taxon>Clostridia</taxon>
        <taxon>Lachnospirales</taxon>
        <taxon>Lachnospiraceae</taxon>
        <taxon>Hominifimenecus</taxon>
    </lineage>
</organism>
<dbReference type="GO" id="GO:0004058">
    <property type="term" value="F:aromatic-L-amino-acid decarboxylase activity"/>
    <property type="evidence" value="ECO:0007669"/>
    <property type="project" value="UniProtKB-ARBA"/>
</dbReference>
<keyword evidence="3 5" id="KW-0663">Pyridoxal phosphate</keyword>
<dbReference type="PANTHER" id="PTHR11999">
    <property type="entry name" value="GROUP II PYRIDOXAL-5-PHOSPHATE DECARBOXYLASE"/>
    <property type="match status" value="1"/>
</dbReference>
<dbReference type="Pfam" id="PF00282">
    <property type="entry name" value="Pyridoxal_deC"/>
    <property type="match status" value="1"/>
</dbReference>
<proteinExistence type="inferred from homology"/>
<comment type="caution">
    <text evidence="6">The sequence shown here is derived from an EMBL/GenBank/DDBJ whole genome shotgun (WGS) entry which is preliminary data.</text>
</comment>
<dbReference type="AlphaFoldDB" id="A0AAE3JDK0"/>
<comment type="cofactor">
    <cofactor evidence="1 5">
        <name>pyridoxal 5'-phosphate</name>
        <dbReference type="ChEBI" id="CHEBI:597326"/>
    </cofactor>
</comment>
<reference evidence="6" key="1">
    <citation type="submission" date="2021-10" db="EMBL/GenBank/DDBJ databases">
        <title>Anaerobic single-cell dispensing facilitates the cultivation of human gut bacteria.</title>
        <authorList>
            <person name="Afrizal A."/>
        </authorList>
    </citation>
    <scope>NUCLEOTIDE SEQUENCE</scope>
    <source>
        <strain evidence="6">CLA-AA-H215</strain>
    </source>
</reference>
<gene>
    <name evidence="6" type="ORF">LKD81_03090</name>
</gene>
<protein>
    <submittedName>
        <fullName evidence="6">Uncharacterized protein</fullName>
    </submittedName>
</protein>
<dbReference type="EMBL" id="JAJEQR010000007">
    <property type="protein sequence ID" value="MCC2229989.1"/>
    <property type="molecule type" value="Genomic_DNA"/>
</dbReference>
<evidence type="ECO:0000256" key="2">
    <source>
        <dbReference type="ARBA" id="ARBA00022793"/>
    </source>
</evidence>
<evidence type="ECO:0000313" key="6">
    <source>
        <dbReference type="EMBL" id="MCC2229989.1"/>
    </source>
</evidence>
<dbReference type="InterPro" id="IPR015424">
    <property type="entry name" value="PyrdxlP-dep_Trfase"/>
</dbReference>
<keyword evidence="7" id="KW-1185">Reference proteome</keyword>
<evidence type="ECO:0000256" key="4">
    <source>
        <dbReference type="ARBA" id="ARBA00023239"/>
    </source>
</evidence>
<sequence length="110" mass="11861">MLTNGMHVDGAFGASALLSDSLREHLAGIENSDSLSWNAHKWMMQTYACSMALQTLGNDAMGSVLDHGCDMADLAESLIRKESGWEISAPSSLGIVNFRYVGHGDLSEEK</sequence>